<dbReference type="OrthoDB" id="6117386at2759"/>
<dbReference type="SUPFAM" id="SSF53098">
    <property type="entry name" value="Ribonuclease H-like"/>
    <property type="match status" value="1"/>
</dbReference>
<evidence type="ECO:0000313" key="1">
    <source>
        <dbReference type="EMBL" id="PVD22298.1"/>
    </source>
</evidence>
<dbReference type="EMBL" id="PZQS01000011">
    <property type="protein sequence ID" value="PVD22298.1"/>
    <property type="molecule type" value="Genomic_DNA"/>
</dbReference>
<protein>
    <submittedName>
        <fullName evidence="1">Uncharacterized protein</fullName>
    </submittedName>
</protein>
<name>A0A2T7NMA9_POMCA</name>
<dbReference type="Proteomes" id="UP000245119">
    <property type="component" value="Linkage Group LG11"/>
</dbReference>
<gene>
    <name evidence="1" type="ORF">C0Q70_18107</name>
</gene>
<evidence type="ECO:0000313" key="2">
    <source>
        <dbReference type="Proteomes" id="UP000245119"/>
    </source>
</evidence>
<comment type="caution">
    <text evidence="1">The sequence shown here is derived from an EMBL/GenBank/DDBJ whole genome shotgun (WGS) entry which is preliminary data.</text>
</comment>
<organism evidence="1 2">
    <name type="scientific">Pomacea canaliculata</name>
    <name type="common">Golden apple snail</name>
    <dbReference type="NCBI Taxonomy" id="400727"/>
    <lineage>
        <taxon>Eukaryota</taxon>
        <taxon>Metazoa</taxon>
        <taxon>Spiralia</taxon>
        <taxon>Lophotrochozoa</taxon>
        <taxon>Mollusca</taxon>
        <taxon>Gastropoda</taxon>
        <taxon>Caenogastropoda</taxon>
        <taxon>Architaenioglossa</taxon>
        <taxon>Ampullarioidea</taxon>
        <taxon>Ampullariidae</taxon>
        <taxon>Pomacea</taxon>
    </lineage>
</organism>
<dbReference type="AlphaFoldDB" id="A0A2T7NMA9"/>
<dbReference type="InterPro" id="IPR012337">
    <property type="entry name" value="RNaseH-like_sf"/>
</dbReference>
<proteinExistence type="predicted"/>
<sequence length="125" mass="14282">MVDLEKKVTGYVDTLPLFRDVFPGLPSYRQITLYQHLFRESYAAHVGMNDVTSLKRILDLPSVTPEVVYRHSFDLEYIREDQPYSLEATAESCKNPCVLVNGKVLICSMLLCIVSQPNETWADKP</sequence>
<keyword evidence="2" id="KW-1185">Reference proteome</keyword>
<accession>A0A2T7NMA9</accession>
<dbReference type="Gene3D" id="3.30.420.10">
    <property type="entry name" value="Ribonuclease H-like superfamily/Ribonuclease H"/>
    <property type="match status" value="1"/>
</dbReference>
<reference evidence="1 2" key="1">
    <citation type="submission" date="2018-04" db="EMBL/GenBank/DDBJ databases">
        <title>The genome of golden apple snail Pomacea canaliculata provides insight into stress tolerance and invasive adaptation.</title>
        <authorList>
            <person name="Liu C."/>
            <person name="Liu B."/>
            <person name="Ren Y."/>
            <person name="Zhang Y."/>
            <person name="Wang H."/>
            <person name="Li S."/>
            <person name="Jiang F."/>
            <person name="Yin L."/>
            <person name="Zhang G."/>
            <person name="Qian W."/>
            <person name="Fan W."/>
        </authorList>
    </citation>
    <scope>NUCLEOTIDE SEQUENCE [LARGE SCALE GENOMIC DNA]</scope>
    <source>
        <strain evidence="1">SZHN2017</strain>
        <tissue evidence="1">Muscle</tissue>
    </source>
</reference>
<dbReference type="GO" id="GO:0003676">
    <property type="term" value="F:nucleic acid binding"/>
    <property type="evidence" value="ECO:0007669"/>
    <property type="project" value="InterPro"/>
</dbReference>
<dbReference type="InterPro" id="IPR036397">
    <property type="entry name" value="RNaseH_sf"/>
</dbReference>